<evidence type="ECO:0000313" key="1">
    <source>
        <dbReference type="EMBL" id="AHG62869.1"/>
    </source>
</evidence>
<organism evidence="1 2">
    <name type="scientific">Advenella mimigardefordensis (strain DSM 17166 / LMG 22922 / DPN7)</name>
    <dbReference type="NCBI Taxonomy" id="1247726"/>
    <lineage>
        <taxon>Bacteria</taxon>
        <taxon>Pseudomonadati</taxon>
        <taxon>Pseudomonadota</taxon>
        <taxon>Betaproteobacteria</taxon>
        <taxon>Burkholderiales</taxon>
        <taxon>Alcaligenaceae</taxon>
    </lineage>
</organism>
<dbReference type="eggNOG" id="ENOG5033EDH">
    <property type="taxonomic scope" value="Bacteria"/>
</dbReference>
<dbReference type="OrthoDB" id="8114910at2"/>
<dbReference type="RefSeq" id="WP_025371473.1">
    <property type="nucleotide sequence ID" value="NZ_CP003915.1"/>
</dbReference>
<dbReference type="HOGENOM" id="CLU_522383_0_0_4"/>
<proteinExistence type="predicted"/>
<keyword evidence="2" id="KW-1185">Reference proteome</keyword>
<reference evidence="1 2" key="1">
    <citation type="journal article" date="2014" name="Microbiology">
        <title>Unravelling the complete genome sequence of Advenella mimigardefordensis strain DPN7T and novel insights in the catabolism of the xenobiotic polythioester precursor 3,3'-dithiodipropionate.</title>
        <authorList>
            <person name="Wubbeler J.H."/>
            <person name="Hiessl S."/>
            <person name="Schuldes J."/>
            <person name="Thurmer A."/>
            <person name="Daniel R."/>
            <person name="Steinbuchel A."/>
        </authorList>
    </citation>
    <scope>NUCLEOTIDE SEQUENCE [LARGE SCALE GENOMIC DNA]</scope>
    <source>
        <strain evidence="2">DSM 17166 / LMG 22922 / DPN7</strain>
    </source>
</reference>
<dbReference type="KEGG" id="amim:MIM_c07700"/>
<gene>
    <name evidence="1" type="ORF">MIM_c07700</name>
</gene>
<sequence length="521" mass="60581">MVKFSDQIYQQKLKKIKRELNKFLSRTDDKLFLQFMWSINTLQTEFRGNVKRYLSFPRSAYGAPLGSDYALPKWEIETLLTLLFTTDKRPKIQINYDNFETIVPVINNLRKLENHENRLTCTEDKIFYELHRIGQRQFGWQRGFHSSERLYRYVFIYGQGSCATNFENKYGFTIEQFLKVSCVLYTQLSNSPWIKPIEIPVLDVTQELIDKTLSLISLPLSDLRVDAQTLIKKTIEGGRIPTAYLPGSLRKFPIIRSPQDQNILISPLSQLIMYRATVGLYYDMINSAPSKKDADQAITEANDRFEQYVGMVIEKFCPRFKAFPSEQYGPKKARIDTPDVLLIDNEEVTTVFECKATKLTFEAQFSEHPFETSDKAYAQIVKAVTQLWRFFSHVRIGKYTERKISDTANAVVLTIDSWMQMSHALQGRVFAQAKKVLEDDPNVLDVDMRPIIFCSIQDLVDVMYISDEDNLLKTFANAALPKYAGWRIVEIRRDFGIDVQKKFPLNVEEVLPWWNVINSSR</sequence>
<dbReference type="AlphaFoldDB" id="W0P7P2"/>
<evidence type="ECO:0000313" key="2">
    <source>
        <dbReference type="Proteomes" id="UP000019095"/>
    </source>
</evidence>
<name>W0P7P2_ADVMD</name>
<dbReference type="EMBL" id="CP003915">
    <property type="protein sequence ID" value="AHG62869.1"/>
    <property type="molecule type" value="Genomic_DNA"/>
</dbReference>
<protein>
    <recommendedName>
        <fullName evidence="3">Restriction endonuclease</fullName>
    </recommendedName>
</protein>
<dbReference type="PATRIC" id="fig|1247726.3.peg.836"/>
<evidence type="ECO:0008006" key="3">
    <source>
        <dbReference type="Google" id="ProtNLM"/>
    </source>
</evidence>
<accession>W0P7P2</accession>
<dbReference type="Proteomes" id="UP000019095">
    <property type="component" value="Chromosome"/>
</dbReference>